<evidence type="ECO:0000256" key="7">
    <source>
        <dbReference type="SAM" id="Phobius"/>
    </source>
</evidence>
<evidence type="ECO:0000259" key="8">
    <source>
        <dbReference type="Pfam" id="PF04024"/>
    </source>
</evidence>
<accession>A0AAT9LG04</accession>
<feature type="region of interest" description="Disordered" evidence="6">
    <location>
        <begin position="72"/>
        <end position="152"/>
    </location>
</feature>
<evidence type="ECO:0000256" key="5">
    <source>
        <dbReference type="ARBA" id="ARBA00023136"/>
    </source>
</evidence>
<reference evidence="9" key="1">
    <citation type="submission" date="2020-10" db="EMBL/GenBank/DDBJ databases">
        <authorList>
            <person name="Kadnikov V."/>
            <person name="Beletsky A.V."/>
            <person name="Mardanov A.V."/>
            <person name="Karnachuk O.V."/>
            <person name="Ravin N.V."/>
        </authorList>
    </citation>
    <scope>NUCLEOTIDE SEQUENCE</scope>
    <source>
        <strain evidence="9">Bu02</strain>
    </source>
</reference>
<dbReference type="InterPro" id="IPR052027">
    <property type="entry name" value="PspC"/>
</dbReference>
<reference evidence="9" key="2">
    <citation type="journal article" date="2023" name="Biology">
        <title>Prokaryotic Life Associated with Coal-Fire Gas Vents Revealed by Metagenomics.</title>
        <authorList>
            <person name="Kadnikov V.V."/>
            <person name="Mardanov A.V."/>
            <person name="Beletsky A.V."/>
            <person name="Karnachuk O.V."/>
            <person name="Ravin N.V."/>
        </authorList>
    </citation>
    <scope>NUCLEOTIDE SEQUENCE</scope>
    <source>
        <strain evidence="9">Bu02</strain>
    </source>
</reference>
<evidence type="ECO:0000256" key="2">
    <source>
        <dbReference type="ARBA" id="ARBA00022475"/>
    </source>
</evidence>
<keyword evidence="5 7" id="KW-0472">Membrane</keyword>
<comment type="subcellular location">
    <subcellularLocation>
        <location evidence="1">Cell membrane</location>
        <topology evidence="1">Single-pass membrane protein</topology>
    </subcellularLocation>
</comment>
<dbReference type="GO" id="GO:0005886">
    <property type="term" value="C:plasma membrane"/>
    <property type="evidence" value="ECO:0007669"/>
    <property type="project" value="UniProtKB-SubCell"/>
</dbReference>
<dbReference type="InterPro" id="IPR007168">
    <property type="entry name" value="Phageshock_PspC_N"/>
</dbReference>
<name>A0AAT9LG04_9FIRM</name>
<dbReference type="PANTHER" id="PTHR33885">
    <property type="entry name" value="PHAGE SHOCK PROTEIN C"/>
    <property type="match status" value="1"/>
</dbReference>
<protein>
    <submittedName>
        <fullName evidence="9">PspC domain-containing protein</fullName>
    </submittedName>
</protein>
<gene>
    <name evidence="9" type="ORF">IMF26_03225</name>
</gene>
<evidence type="ECO:0000256" key="6">
    <source>
        <dbReference type="SAM" id="MobiDB-lite"/>
    </source>
</evidence>
<keyword evidence="3 7" id="KW-0812">Transmembrane</keyword>
<dbReference type="AlphaFoldDB" id="A0AAT9LG04"/>
<dbReference type="KEGG" id="fcz:IMF26_03225"/>
<evidence type="ECO:0000256" key="1">
    <source>
        <dbReference type="ARBA" id="ARBA00004162"/>
    </source>
</evidence>
<proteinExistence type="predicted"/>
<sequence length="213" mass="23340">MKKLYRSRTSRVIGGVAAGLAEYFDVDVTVMRLAFALLAVIFPSMILAYIIAWIIIPEAPSGYSDVIGGEAGSDAGKTASPGNVPVRNGPEYHVGLTGNEPEETERKVPPTANEILGISEQREGPENPGEVNVPKAQVQPSRSSEAEREHDKDRSRQFLGYILIAVGVIVMIRKYISPFWWSVPLRLLRTWWPAAIIVLGLALIFTAVRGGRE</sequence>
<evidence type="ECO:0000256" key="3">
    <source>
        <dbReference type="ARBA" id="ARBA00022692"/>
    </source>
</evidence>
<dbReference type="PANTHER" id="PTHR33885:SF3">
    <property type="entry name" value="PHAGE SHOCK PROTEIN C"/>
    <property type="match status" value="1"/>
</dbReference>
<evidence type="ECO:0000313" key="9">
    <source>
        <dbReference type="EMBL" id="QUL99093.1"/>
    </source>
</evidence>
<keyword evidence="2" id="KW-1003">Cell membrane</keyword>
<feature type="transmembrane region" description="Helical" evidence="7">
    <location>
        <begin position="33"/>
        <end position="56"/>
    </location>
</feature>
<keyword evidence="4 7" id="KW-1133">Transmembrane helix</keyword>
<evidence type="ECO:0000256" key="4">
    <source>
        <dbReference type="ARBA" id="ARBA00022989"/>
    </source>
</evidence>
<dbReference type="EMBL" id="CP062796">
    <property type="protein sequence ID" value="QUL99093.1"/>
    <property type="molecule type" value="Genomic_DNA"/>
</dbReference>
<dbReference type="Pfam" id="PF04024">
    <property type="entry name" value="PspC"/>
    <property type="match status" value="1"/>
</dbReference>
<feature type="transmembrane region" description="Helical" evidence="7">
    <location>
        <begin position="158"/>
        <end position="176"/>
    </location>
</feature>
<feature type="transmembrane region" description="Helical" evidence="7">
    <location>
        <begin position="191"/>
        <end position="208"/>
    </location>
</feature>
<feature type="domain" description="Phage shock protein PspC N-terminal" evidence="8">
    <location>
        <begin position="2"/>
        <end position="59"/>
    </location>
</feature>
<organism evidence="9">
    <name type="scientific">Candidatus Fermentithermobacillus carboniphilus</name>
    <dbReference type="NCBI Taxonomy" id="3085328"/>
    <lineage>
        <taxon>Bacteria</taxon>
        <taxon>Bacillati</taxon>
        <taxon>Bacillota</taxon>
        <taxon>Candidatus Fermentithermobacillia</taxon>
        <taxon>Candidatus Fermentithermobacillales</taxon>
        <taxon>Candidatus Fermentithermobacillaceae</taxon>
        <taxon>Candidatus Fermentithermobacillus</taxon>
    </lineage>
</organism>